<evidence type="ECO:0000256" key="2">
    <source>
        <dbReference type="SAM" id="Phobius"/>
    </source>
</evidence>
<comment type="caution">
    <text evidence="5">The sequence shown here is derived from an EMBL/GenBank/DDBJ whole genome shotgun (WGS) entry which is preliminary data.</text>
</comment>
<feature type="domain" description="C-type lectin" evidence="4">
    <location>
        <begin position="254"/>
        <end position="357"/>
    </location>
</feature>
<evidence type="ECO:0000256" key="1">
    <source>
        <dbReference type="SAM" id="MobiDB-lite"/>
    </source>
</evidence>
<dbReference type="Gene3D" id="2.60.120.290">
    <property type="entry name" value="Spermadhesin, CUB domain"/>
    <property type="match status" value="1"/>
</dbReference>
<keyword evidence="2" id="KW-0472">Membrane</keyword>
<dbReference type="PANTHER" id="PTHR15028">
    <property type="entry name" value="CD72-RELATED"/>
    <property type="match status" value="1"/>
</dbReference>
<evidence type="ECO:0000256" key="3">
    <source>
        <dbReference type="SAM" id="SignalP"/>
    </source>
</evidence>
<dbReference type="SMART" id="SM00034">
    <property type="entry name" value="CLECT"/>
    <property type="match status" value="2"/>
</dbReference>
<feature type="transmembrane region" description="Helical" evidence="2">
    <location>
        <begin position="1088"/>
        <end position="1105"/>
    </location>
</feature>
<keyword evidence="6" id="KW-1185">Reference proteome</keyword>
<protein>
    <recommendedName>
        <fullName evidence="4">C-type lectin domain-containing protein</fullName>
    </recommendedName>
</protein>
<dbReference type="InterPro" id="IPR016187">
    <property type="entry name" value="CTDL_fold"/>
</dbReference>
<dbReference type="PANTHER" id="PTHR15028:SF6">
    <property type="entry name" value="B-CELL DIFFERENTIATION ANTIGEN CD72"/>
    <property type="match status" value="1"/>
</dbReference>
<dbReference type="PROSITE" id="PS50041">
    <property type="entry name" value="C_TYPE_LECTIN_2"/>
    <property type="match status" value="2"/>
</dbReference>
<feature type="domain" description="C-type lectin" evidence="4">
    <location>
        <begin position="857"/>
        <end position="960"/>
    </location>
</feature>
<feature type="signal peptide" evidence="3">
    <location>
        <begin position="1"/>
        <end position="19"/>
    </location>
</feature>
<sequence>MLFLFLLIVSPLLSYSSISDEWHSKSQCTQKEFANHMDISCNSNEFILIGWSHYGTKKLGGIRSLTKQEQQPQQRCEPSESDCIMDYTHKIAELCNGVSKCEVILTQQFIHKCSDEATYLFISYQCINNSTIVDVCAKSSMISSNGLNLISPLFPNEYPNNVNCTCTIEPIELNKQSLSINIDAESLSFNLQDNDYLSSSKSLSLSGTIPFGASLFNEKTFLGLTFTTDETLSQSGFWIRLHGYYQCNHDEYSLGSKCIKIFQQKQTWNNAQEKCFSIGSRLIHLHDIVQEKKLAYFLLTNYEQQQASFWISDAKEKYDIHSWWPWRLSINEGKCVLRTQDGWIKRPCDELQSFICERDINRQSIPLAVRCGNAQAPLSSTITTTTTSSSSPTTTITTTTRRPTDSFIQPPIVQGKITLHVDKQNYFTSAVTPSINTEPIETVIETKSNSIDPNILAAVLGGIALVIFSVNIIVCYICKRRTKKTSKCKTPIESQSSFTHEELQRSLMQHLYHEQTNTISSTSTSSSSSKHSQSKSNDTSTTTTANVNLLQLCSPPHTTNSSQSYMTRSNVAATALCFRNPHAAIQNNGDPVDYHFYETIPSENANYNICATHSAFKPVLQSNSHTIRPFLPRTNIFYHPPGSTKQFYDTTPSAATTSAVLMPVCCHHHLSQCSTGTLRHHVSSRIIPPPPPPPIITDEQTYMGSESITEQGSIIRITGNLNEKEKIIQFINHVKTFFTITEMNVIDTLTQTTFRVKFEHKVEMEVIKWIKSFPHVALKLAALGSHVTSLSFNLQDNDYLSSSKSLSLSGTIPFGASLFNEKTFLGLTFTTDETLSQSGFWIRLHGYYQCNHDEYSLGSKCIKIFQQKQTWNNAQEKCFSIGSRLIHLHDIVQEKKLAYFLLTNYEQQQASFWISDAKEKYDIHSWWPWRLSINEGKCVLRTQDGWIKRPCDELQSFICERDINRQSIPLAVRCGNAQAPLSSTITTTTTSSSSPTTTITTTTRRPTDSFIQPPIVQGKITLHVDKQNYFTSAVTPSINTEPIETVIETKSNSIDPNILAAVLGGIALVIFSVNIIVCYIYILAAVLGGIALVIFSVNIIVCYICKSKIGQAAASCLIPFEPEAYLDYGMVDFREDHS</sequence>
<keyword evidence="3" id="KW-0732">Signal</keyword>
<proteinExistence type="predicted"/>
<feature type="compositionally biased region" description="Low complexity" evidence="1">
    <location>
        <begin position="518"/>
        <end position="540"/>
    </location>
</feature>
<feature type="region of interest" description="Disordered" evidence="1">
    <location>
        <begin position="518"/>
        <end position="541"/>
    </location>
</feature>
<evidence type="ECO:0000259" key="4">
    <source>
        <dbReference type="PROSITE" id="PS50041"/>
    </source>
</evidence>
<feature type="transmembrane region" description="Helical" evidence="2">
    <location>
        <begin position="1058"/>
        <end position="1082"/>
    </location>
</feature>
<dbReference type="InterPro" id="IPR001304">
    <property type="entry name" value="C-type_lectin-like"/>
</dbReference>
<evidence type="ECO:0000313" key="5">
    <source>
        <dbReference type="EMBL" id="CAF3779634.1"/>
    </source>
</evidence>
<dbReference type="GO" id="GO:0004888">
    <property type="term" value="F:transmembrane signaling receptor activity"/>
    <property type="evidence" value="ECO:0007669"/>
    <property type="project" value="InterPro"/>
</dbReference>
<dbReference type="SUPFAM" id="SSF49854">
    <property type="entry name" value="Spermadhesin, CUB domain"/>
    <property type="match status" value="1"/>
</dbReference>
<dbReference type="InterPro" id="IPR043159">
    <property type="entry name" value="Lectin_gal-bd_sf"/>
</dbReference>
<keyword evidence="2" id="KW-1133">Transmembrane helix</keyword>
<reference evidence="5" key="1">
    <citation type="submission" date="2021-02" db="EMBL/GenBank/DDBJ databases">
        <authorList>
            <person name="Nowell W R."/>
        </authorList>
    </citation>
    <scope>NUCLEOTIDE SEQUENCE</scope>
</reference>
<dbReference type="Gene3D" id="3.10.100.10">
    <property type="entry name" value="Mannose-Binding Protein A, subunit A"/>
    <property type="match status" value="2"/>
</dbReference>
<dbReference type="EMBL" id="CAJOBG010000220">
    <property type="protein sequence ID" value="CAF3779634.1"/>
    <property type="molecule type" value="Genomic_DNA"/>
</dbReference>
<feature type="transmembrane region" description="Helical" evidence="2">
    <location>
        <begin position="455"/>
        <end position="477"/>
    </location>
</feature>
<dbReference type="InterPro" id="IPR016186">
    <property type="entry name" value="C-type_lectin-like/link_sf"/>
</dbReference>
<feature type="region of interest" description="Disordered" evidence="1">
    <location>
        <begin position="382"/>
        <end position="407"/>
    </location>
</feature>
<feature type="chain" id="PRO_5032477482" description="C-type lectin domain-containing protein" evidence="3">
    <location>
        <begin position="20"/>
        <end position="1138"/>
    </location>
</feature>
<dbReference type="SUPFAM" id="SSF56436">
    <property type="entry name" value="C-type lectin-like"/>
    <property type="match status" value="2"/>
</dbReference>
<evidence type="ECO:0000313" key="6">
    <source>
        <dbReference type="Proteomes" id="UP000663866"/>
    </source>
</evidence>
<feature type="region of interest" description="Disordered" evidence="1">
    <location>
        <begin position="985"/>
        <end position="1004"/>
    </location>
</feature>
<accession>A0A819ABS4</accession>
<keyword evidence="2" id="KW-0812">Transmembrane</keyword>
<dbReference type="Gene3D" id="2.60.120.740">
    <property type="match status" value="1"/>
</dbReference>
<dbReference type="Proteomes" id="UP000663866">
    <property type="component" value="Unassembled WGS sequence"/>
</dbReference>
<organism evidence="5 6">
    <name type="scientific">Rotaria magnacalcarata</name>
    <dbReference type="NCBI Taxonomy" id="392030"/>
    <lineage>
        <taxon>Eukaryota</taxon>
        <taxon>Metazoa</taxon>
        <taxon>Spiralia</taxon>
        <taxon>Gnathifera</taxon>
        <taxon>Rotifera</taxon>
        <taxon>Eurotatoria</taxon>
        <taxon>Bdelloidea</taxon>
        <taxon>Philodinida</taxon>
        <taxon>Philodinidae</taxon>
        <taxon>Rotaria</taxon>
    </lineage>
</organism>
<gene>
    <name evidence="5" type="ORF">OVN521_LOCUS2712</name>
</gene>
<dbReference type="AlphaFoldDB" id="A0A819ABS4"/>
<name>A0A819ABS4_9BILA</name>
<feature type="compositionally biased region" description="Low complexity" evidence="1">
    <location>
        <begin position="382"/>
        <end position="401"/>
    </location>
</feature>
<dbReference type="InterPro" id="IPR039689">
    <property type="entry name" value="CD72"/>
</dbReference>
<dbReference type="CDD" id="cd00037">
    <property type="entry name" value="CLECT"/>
    <property type="match status" value="2"/>
</dbReference>
<dbReference type="GO" id="GO:0005886">
    <property type="term" value="C:plasma membrane"/>
    <property type="evidence" value="ECO:0007669"/>
    <property type="project" value="InterPro"/>
</dbReference>
<dbReference type="InterPro" id="IPR035914">
    <property type="entry name" value="Sperma_CUB_dom_sf"/>
</dbReference>